<dbReference type="PROSITE" id="PS00238">
    <property type="entry name" value="OPSIN"/>
    <property type="match status" value="1"/>
</dbReference>
<sequence>MSDLKNKSKEMDPEAAFTMPIHYVIAAVYVVLTVTAFSLNTLVIWAFVKDRTLRTRSNSLILSIAVGDWLHAVLAYPLGVVKNASQSWRLSGGACTWYAFITSFLSFGIMLHYATFSIERAITINFSEALFCIERKLGLIIAGLWLFALLWSSFPLFGWSAYVPEGAGVCCSIRWQSSDPLDITFVACIFLFFFFGPVVTMVIAYYSVYNNMKKMTLNAHGLWGENAAPTMEVIQAEGKIGRMAFMMSTCFLFAWTPYAVVSLYAIINQPEDITPLVATLPALFAKTAPCYNPVIYFLSYKKFRESLKRTLRRQGNTSAVSRL</sequence>
<feature type="transmembrane region" description="Helical" evidence="13">
    <location>
        <begin position="97"/>
        <end position="116"/>
    </location>
</feature>
<keyword evidence="12 13" id="KW-0807">Transducer</keyword>
<dbReference type="PRINTS" id="PR00237">
    <property type="entry name" value="GPCRRHODOPSN"/>
</dbReference>
<dbReference type="InterPro" id="IPR017452">
    <property type="entry name" value="GPCR_Rhodpsn_7TM"/>
</dbReference>
<evidence type="ECO:0000313" key="15">
    <source>
        <dbReference type="EMBL" id="RMX41490.1"/>
    </source>
</evidence>
<dbReference type="InterPro" id="IPR050125">
    <property type="entry name" value="GPCR_opsins"/>
</dbReference>
<dbReference type="Gene3D" id="1.20.1070.10">
    <property type="entry name" value="Rhodopsin 7-helix transmembrane proteins"/>
    <property type="match status" value="1"/>
</dbReference>
<dbReference type="AlphaFoldDB" id="A0A3M6TJF1"/>
<dbReference type="GO" id="GO:0004930">
    <property type="term" value="F:G protein-coupled receptor activity"/>
    <property type="evidence" value="ECO:0007669"/>
    <property type="project" value="UniProtKB-KW"/>
</dbReference>
<evidence type="ECO:0000256" key="5">
    <source>
        <dbReference type="ARBA" id="ARBA00022925"/>
    </source>
</evidence>
<dbReference type="GO" id="GO:0007602">
    <property type="term" value="P:phototransduction"/>
    <property type="evidence" value="ECO:0007669"/>
    <property type="project" value="UniProtKB-KW"/>
</dbReference>
<gene>
    <name evidence="15" type="ORF">pdam_00012246</name>
</gene>
<feature type="transmembrane region" description="Helical" evidence="13">
    <location>
        <begin position="183"/>
        <end position="208"/>
    </location>
</feature>
<dbReference type="SUPFAM" id="SSF81321">
    <property type="entry name" value="Family A G protein-coupled receptor-like"/>
    <property type="match status" value="1"/>
</dbReference>
<evidence type="ECO:0000259" key="14">
    <source>
        <dbReference type="PROSITE" id="PS50262"/>
    </source>
</evidence>
<feature type="transmembrane region" description="Helical" evidence="13">
    <location>
        <begin position="20"/>
        <end position="48"/>
    </location>
</feature>
<dbReference type="GO" id="GO:0009881">
    <property type="term" value="F:photoreceptor activity"/>
    <property type="evidence" value="ECO:0007669"/>
    <property type="project" value="UniProtKB-KW"/>
</dbReference>
<keyword evidence="7 13" id="KW-0157">Chromophore</keyword>
<keyword evidence="3 13" id="KW-0716">Sensory transduction</keyword>
<dbReference type="PROSITE" id="PS50262">
    <property type="entry name" value="G_PROTEIN_RECEP_F1_2"/>
    <property type="match status" value="1"/>
</dbReference>
<evidence type="ECO:0000256" key="9">
    <source>
        <dbReference type="ARBA" id="ARBA00023136"/>
    </source>
</evidence>
<dbReference type="OMA" id="MMAFSCA"/>
<keyword evidence="6 13" id="KW-1133">Transmembrane helix</keyword>
<dbReference type="CDD" id="cd14969">
    <property type="entry name" value="7tmA_Opsins_type2_animals"/>
    <property type="match status" value="1"/>
</dbReference>
<evidence type="ECO:0000256" key="12">
    <source>
        <dbReference type="ARBA" id="ARBA00023224"/>
    </source>
</evidence>
<accession>A0A3M6TJF1</accession>
<dbReference type="InterPro" id="IPR027430">
    <property type="entry name" value="Retinal_BS"/>
</dbReference>
<keyword evidence="16" id="KW-1185">Reference proteome</keyword>
<dbReference type="InterPro" id="IPR001760">
    <property type="entry name" value="Opsin"/>
</dbReference>
<comment type="caution">
    <text evidence="15">The sequence shown here is derived from an EMBL/GenBank/DDBJ whole genome shotgun (WGS) entry which is preliminary data.</text>
</comment>
<keyword evidence="11 13" id="KW-0675">Receptor</keyword>
<name>A0A3M6TJF1_POCDA</name>
<feature type="domain" description="G-protein coupled receptors family 1 profile" evidence="14">
    <location>
        <begin position="39"/>
        <end position="296"/>
    </location>
</feature>
<keyword evidence="2 13" id="KW-0600">Photoreceptor protein</keyword>
<comment type="similarity">
    <text evidence="13">Belongs to the G-protein coupled receptor 1 family. Opsin subfamily.</text>
</comment>
<keyword evidence="9 13" id="KW-0472">Membrane</keyword>
<evidence type="ECO:0000256" key="10">
    <source>
        <dbReference type="ARBA" id="ARBA00023157"/>
    </source>
</evidence>
<proteinExistence type="inferred from homology"/>
<dbReference type="STRING" id="46731.A0A3M6TJF1"/>
<keyword evidence="8 13" id="KW-0297">G-protein coupled receptor</keyword>
<feature type="transmembrane region" description="Helical" evidence="13">
    <location>
        <begin position="137"/>
        <end position="163"/>
    </location>
</feature>
<evidence type="ECO:0000256" key="6">
    <source>
        <dbReference type="ARBA" id="ARBA00022989"/>
    </source>
</evidence>
<feature type="transmembrane region" description="Helical" evidence="13">
    <location>
        <begin position="244"/>
        <end position="267"/>
    </location>
</feature>
<evidence type="ECO:0000256" key="1">
    <source>
        <dbReference type="ARBA" id="ARBA00004141"/>
    </source>
</evidence>
<dbReference type="OrthoDB" id="2105199at2759"/>
<dbReference type="InterPro" id="IPR000276">
    <property type="entry name" value="GPCR_Rhodpsn"/>
</dbReference>
<feature type="transmembrane region" description="Helical" evidence="13">
    <location>
        <begin position="60"/>
        <end position="77"/>
    </location>
</feature>
<reference evidence="15 16" key="1">
    <citation type="journal article" date="2018" name="Sci. Rep.">
        <title>Comparative analysis of the Pocillopora damicornis genome highlights role of immune system in coral evolution.</title>
        <authorList>
            <person name="Cunning R."/>
            <person name="Bay R.A."/>
            <person name="Gillette P."/>
            <person name="Baker A.C."/>
            <person name="Traylor-Knowles N."/>
        </authorList>
    </citation>
    <scope>NUCLEOTIDE SEQUENCE [LARGE SCALE GENOMIC DNA]</scope>
    <source>
        <strain evidence="15">RSMAS</strain>
        <tissue evidence="15">Whole animal</tissue>
    </source>
</reference>
<keyword evidence="5 13" id="KW-0681">Retinal protein</keyword>
<keyword evidence="10" id="KW-1015">Disulfide bond</keyword>
<evidence type="ECO:0000256" key="4">
    <source>
        <dbReference type="ARBA" id="ARBA00022692"/>
    </source>
</evidence>
<protein>
    <recommendedName>
        <fullName evidence="14">G-protein coupled receptors family 1 profile domain-containing protein</fullName>
    </recommendedName>
</protein>
<evidence type="ECO:0000313" key="16">
    <source>
        <dbReference type="Proteomes" id="UP000275408"/>
    </source>
</evidence>
<dbReference type="PANTHER" id="PTHR24240">
    <property type="entry name" value="OPSIN"/>
    <property type="match status" value="1"/>
</dbReference>
<dbReference type="Pfam" id="PF00001">
    <property type="entry name" value="7tm_1"/>
    <property type="match status" value="1"/>
</dbReference>
<comment type="subcellular location">
    <subcellularLocation>
        <location evidence="1 13">Membrane</location>
        <topology evidence="1 13">Multi-pass membrane protein</topology>
    </subcellularLocation>
</comment>
<evidence type="ECO:0000256" key="8">
    <source>
        <dbReference type="ARBA" id="ARBA00023040"/>
    </source>
</evidence>
<evidence type="ECO:0000256" key="7">
    <source>
        <dbReference type="ARBA" id="ARBA00022991"/>
    </source>
</evidence>
<evidence type="ECO:0000256" key="13">
    <source>
        <dbReference type="RuleBase" id="RU004951"/>
    </source>
</evidence>
<dbReference type="Proteomes" id="UP000275408">
    <property type="component" value="Unassembled WGS sequence"/>
</dbReference>
<dbReference type="EMBL" id="RCHS01003481">
    <property type="protein sequence ID" value="RMX41490.1"/>
    <property type="molecule type" value="Genomic_DNA"/>
</dbReference>
<organism evidence="15 16">
    <name type="scientific">Pocillopora damicornis</name>
    <name type="common">Cauliflower coral</name>
    <name type="synonym">Millepora damicornis</name>
    <dbReference type="NCBI Taxonomy" id="46731"/>
    <lineage>
        <taxon>Eukaryota</taxon>
        <taxon>Metazoa</taxon>
        <taxon>Cnidaria</taxon>
        <taxon>Anthozoa</taxon>
        <taxon>Hexacorallia</taxon>
        <taxon>Scleractinia</taxon>
        <taxon>Astrocoeniina</taxon>
        <taxon>Pocilloporidae</taxon>
        <taxon>Pocillopora</taxon>
    </lineage>
</organism>
<evidence type="ECO:0000256" key="3">
    <source>
        <dbReference type="ARBA" id="ARBA00022606"/>
    </source>
</evidence>
<evidence type="ECO:0000256" key="2">
    <source>
        <dbReference type="ARBA" id="ARBA00022543"/>
    </source>
</evidence>
<dbReference type="GO" id="GO:0007601">
    <property type="term" value="P:visual perception"/>
    <property type="evidence" value="ECO:0007669"/>
    <property type="project" value="InterPro"/>
</dbReference>
<dbReference type="PRINTS" id="PR00238">
    <property type="entry name" value="OPSIN"/>
</dbReference>
<dbReference type="GO" id="GO:0016020">
    <property type="term" value="C:membrane"/>
    <property type="evidence" value="ECO:0007669"/>
    <property type="project" value="UniProtKB-SubCell"/>
</dbReference>
<evidence type="ECO:0000256" key="11">
    <source>
        <dbReference type="ARBA" id="ARBA00023170"/>
    </source>
</evidence>
<keyword evidence="4 13" id="KW-0812">Transmembrane</keyword>
<feature type="transmembrane region" description="Helical" evidence="13">
    <location>
        <begin position="273"/>
        <end position="299"/>
    </location>
</feature>